<protein>
    <submittedName>
        <fullName evidence="1">Uncharacterized protein</fullName>
    </submittedName>
</protein>
<dbReference type="AlphaFoldDB" id="A0A0K6G9V8"/>
<gene>
    <name evidence="1" type="ORF">RSOLAG22IIIB_01796</name>
</gene>
<organism evidence="1 2">
    <name type="scientific">Rhizoctonia solani</name>
    <dbReference type="NCBI Taxonomy" id="456999"/>
    <lineage>
        <taxon>Eukaryota</taxon>
        <taxon>Fungi</taxon>
        <taxon>Dikarya</taxon>
        <taxon>Basidiomycota</taxon>
        <taxon>Agaricomycotina</taxon>
        <taxon>Agaricomycetes</taxon>
        <taxon>Cantharellales</taxon>
        <taxon>Ceratobasidiaceae</taxon>
        <taxon>Rhizoctonia</taxon>
    </lineage>
</organism>
<dbReference type="Proteomes" id="UP000044841">
    <property type="component" value="Unassembled WGS sequence"/>
</dbReference>
<reference evidence="1 2" key="1">
    <citation type="submission" date="2015-07" db="EMBL/GenBank/DDBJ databases">
        <authorList>
            <person name="Noorani M."/>
        </authorList>
    </citation>
    <scope>NUCLEOTIDE SEQUENCE [LARGE SCALE GENOMIC DNA]</scope>
    <source>
        <strain evidence="1">BBA 69670</strain>
    </source>
</reference>
<dbReference type="EMBL" id="CYGV01001511">
    <property type="protein sequence ID" value="CUA75149.1"/>
    <property type="molecule type" value="Genomic_DNA"/>
</dbReference>
<name>A0A0K6G9V8_9AGAM</name>
<proteinExistence type="predicted"/>
<evidence type="ECO:0000313" key="2">
    <source>
        <dbReference type="Proteomes" id="UP000044841"/>
    </source>
</evidence>
<evidence type="ECO:0000313" key="1">
    <source>
        <dbReference type="EMBL" id="CUA75149.1"/>
    </source>
</evidence>
<keyword evidence="2" id="KW-1185">Reference proteome</keyword>
<accession>A0A0K6G9V8</accession>
<sequence>MLTRMRTIFRRIFGRFGILDNLYYRVSDPIRRVSSAHRPFKVAFNLIVPLNHTHYPLVPASYPKPLEVLERPELAQECLHRDGHYHQLRSVALFSLRDTPIRSLYRLCVGVSAQDHNEIMLEAQYFWHHKDWSIRNVPDPRDSDPVRYAMLASIVEELVDAFNFKLELGLRRGIAVYDREVVNEEVPLEVRPEWVSYVGRLDDLVNFCGESDQGSISFQQRNIIADVSQFRNI</sequence>